<dbReference type="Proteomes" id="UP000001555">
    <property type="component" value="Unassembled WGS sequence"/>
</dbReference>
<dbReference type="PANTHER" id="PTHR37984:SF15">
    <property type="entry name" value="INTEGRASE CATALYTIC DOMAIN-CONTAINING PROTEIN"/>
    <property type="match status" value="1"/>
</dbReference>
<protein>
    <submittedName>
        <fullName evidence="1">Uncharacterized protein</fullName>
    </submittedName>
</protein>
<reference evidence="1" key="2">
    <citation type="submission" date="2020-05" db="UniProtKB">
        <authorList>
            <consortium name="EnsemblMetazoa"/>
        </authorList>
    </citation>
    <scope>IDENTIFICATION</scope>
    <source>
        <strain evidence="1">wikel</strain>
    </source>
</reference>
<evidence type="ECO:0000313" key="2">
    <source>
        <dbReference type="Proteomes" id="UP000001555"/>
    </source>
</evidence>
<dbReference type="InterPro" id="IPR001584">
    <property type="entry name" value="Integrase_cat-core"/>
</dbReference>
<evidence type="ECO:0000313" key="1">
    <source>
        <dbReference type="EnsemblMetazoa" id="ISCW022434-PA"/>
    </source>
</evidence>
<keyword evidence="2" id="KW-1185">Reference proteome</keyword>
<dbReference type="InterPro" id="IPR050951">
    <property type="entry name" value="Retrovirus_Pol_polyprotein"/>
</dbReference>
<dbReference type="InterPro" id="IPR012337">
    <property type="entry name" value="RNaseH-like_sf"/>
</dbReference>
<dbReference type="AlphaFoldDB" id="A0A1S4M1S9"/>
<dbReference type="PANTHER" id="PTHR37984">
    <property type="entry name" value="PROTEIN CBG26694"/>
    <property type="match status" value="1"/>
</dbReference>
<proteinExistence type="predicted"/>
<reference evidence="2" key="1">
    <citation type="submission" date="2008-03" db="EMBL/GenBank/DDBJ databases">
        <title>Annotation of Ixodes scapularis.</title>
        <authorList>
            <consortium name="Ixodes scapularis Genome Project Consortium"/>
            <person name="Caler E."/>
            <person name="Hannick L.I."/>
            <person name="Bidwell S."/>
            <person name="Joardar V."/>
            <person name="Thiagarajan M."/>
            <person name="Amedeo P."/>
            <person name="Galinsky K.J."/>
            <person name="Schobel S."/>
            <person name="Inman J."/>
            <person name="Hostetler J."/>
            <person name="Miller J."/>
            <person name="Hammond M."/>
            <person name="Megy K."/>
            <person name="Lawson D."/>
            <person name="Kodira C."/>
            <person name="Sutton G."/>
            <person name="Meyer J."/>
            <person name="Hill C.A."/>
            <person name="Birren B."/>
            <person name="Nene V."/>
            <person name="Collins F."/>
            <person name="Alarcon-Chaidez F."/>
            <person name="Wikel S."/>
            <person name="Strausberg R."/>
        </authorList>
    </citation>
    <scope>NUCLEOTIDE SEQUENCE [LARGE SCALE GENOMIC DNA]</scope>
    <source>
        <strain evidence="2">Wikel</strain>
    </source>
</reference>
<dbReference type="EnsemblMetazoa" id="ISCW022434-RA">
    <property type="protein sequence ID" value="ISCW022434-PA"/>
    <property type="gene ID" value="ISCW022434"/>
</dbReference>
<dbReference type="InterPro" id="IPR036397">
    <property type="entry name" value="RNaseH_sf"/>
</dbReference>
<accession>A0A1S4M1S9</accession>
<dbReference type="PROSITE" id="PS50994">
    <property type="entry name" value="INTEGRASE"/>
    <property type="match status" value="1"/>
</dbReference>
<dbReference type="EMBL" id="ABJB010533691">
    <property type="status" value="NOT_ANNOTATED_CDS"/>
    <property type="molecule type" value="Genomic_DNA"/>
</dbReference>
<sequence>SGYRYILTMICPATKFPEAVPLKELNSVGIVDGLLSVFSRVGFPAELQSDQGSVFTSALTTTFLQKCGIRIVHSSVRHPQSNSVEAWHSVLKRVLRALCYEHSRDWEACLPATMFALRSVPHETTGFSPAELVYGRSLRSPLRMLREAWEGRGEDPTVVEYVLGLLERLQCCRGLVERSMQAAQTRAKLYYDRTARQRTFSAGDKVMLLAASKKNKLDVQWEGPAEVLEKLSDTNYALKMQGKRKEVRIYHSNLMKPYHERQAVVRSR</sequence>
<dbReference type="Gene3D" id="3.30.420.10">
    <property type="entry name" value="Ribonuclease H-like superfamily/Ribonuclease H"/>
    <property type="match status" value="1"/>
</dbReference>
<organism evidence="1 2">
    <name type="scientific">Ixodes scapularis</name>
    <name type="common">Black-legged tick</name>
    <name type="synonym">Deer tick</name>
    <dbReference type="NCBI Taxonomy" id="6945"/>
    <lineage>
        <taxon>Eukaryota</taxon>
        <taxon>Metazoa</taxon>
        <taxon>Ecdysozoa</taxon>
        <taxon>Arthropoda</taxon>
        <taxon>Chelicerata</taxon>
        <taxon>Arachnida</taxon>
        <taxon>Acari</taxon>
        <taxon>Parasitiformes</taxon>
        <taxon>Ixodida</taxon>
        <taxon>Ixodoidea</taxon>
        <taxon>Ixodidae</taxon>
        <taxon>Ixodinae</taxon>
        <taxon>Ixodes</taxon>
    </lineage>
</organism>
<dbReference type="VEuPathDB" id="VectorBase:ISCW022434"/>
<dbReference type="SUPFAM" id="SSF53098">
    <property type="entry name" value="Ribonuclease H-like"/>
    <property type="match status" value="1"/>
</dbReference>
<dbReference type="Pfam" id="PF00665">
    <property type="entry name" value="rve"/>
    <property type="match status" value="1"/>
</dbReference>
<dbReference type="Pfam" id="PF22938">
    <property type="entry name" value="Integrase_p58_C"/>
    <property type="match status" value="1"/>
</dbReference>
<name>A0A1S4M1S9_IXOSC</name>
<dbReference type="InParanoid" id="A0A1S4M1S9"/>
<dbReference type="GO" id="GO:0003676">
    <property type="term" value="F:nucleic acid binding"/>
    <property type="evidence" value="ECO:0007669"/>
    <property type="project" value="InterPro"/>
</dbReference>
<dbReference type="GO" id="GO:0015074">
    <property type="term" value="P:DNA integration"/>
    <property type="evidence" value="ECO:0007669"/>
    <property type="project" value="InterPro"/>
</dbReference>
<dbReference type="VEuPathDB" id="VectorBase:ISCI022434"/>
<dbReference type="InterPro" id="IPR054465">
    <property type="entry name" value="Integrase_p58-like_C"/>
</dbReference>